<comment type="function">
    <text evidence="1">Putative mitochondrial redox protein which could be involved in the reduction of small toxic molecules.</text>
</comment>
<comment type="similarity">
    <text evidence="3">Belongs to the FMP46 family.</text>
</comment>
<dbReference type="SUPFAM" id="SSF52833">
    <property type="entry name" value="Thioredoxin-like"/>
    <property type="match status" value="1"/>
</dbReference>
<dbReference type="Proteomes" id="UP000521872">
    <property type="component" value="Unassembled WGS sequence"/>
</dbReference>
<evidence type="ECO:0000256" key="1">
    <source>
        <dbReference type="ARBA" id="ARBA00002963"/>
    </source>
</evidence>
<keyword evidence="4" id="KW-0809">Transit peptide</keyword>
<dbReference type="AlphaFoldDB" id="A0A8H4R5G3"/>
<keyword evidence="9" id="KW-1185">Reference proteome</keyword>
<evidence type="ECO:0000313" key="9">
    <source>
        <dbReference type="Proteomes" id="UP000521872"/>
    </source>
</evidence>
<gene>
    <name evidence="8" type="ORF">D9613_002338</name>
</gene>
<comment type="caution">
    <text evidence="8">The sequence shown here is derived from an EMBL/GenBank/DDBJ whole genome shotgun (WGS) entry which is preliminary data.</text>
</comment>
<comment type="subcellular location">
    <subcellularLocation>
        <location evidence="2">Mitochondrion</location>
    </subcellularLocation>
</comment>
<dbReference type="GO" id="GO:0016491">
    <property type="term" value="F:oxidoreductase activity"/>
    <property type="evidence" value="ECO:0007669"/>
    <property type="project" value="UniProtKB-KW"/>
</dbReference>
<dbReference type="OrthoDB" id="59229at2759"/>
<keyword evidence="6" id="KW-0496">Mitochondrion</keyword>
<evidence type="ECO:0000313" key="8">
    <source>
        <dbReference type="EMBL" id="KAF4623101.1"/>
    </source>
</evidence>
<organism evidence="8 9">
    <name type="scientific">Agrocybe pediades</name>
    <dbReference type="NCBI Taxonomy" id="84607"/>
    <lineage>
        <taxon>Eukaryota</taxon>
        <taxon>Fungi</taxon>
        <taxon>Dikarya</taxon>
        <taxon>Basidiomycota</taxon>
        <taxon>Agaricomycotina</taxon>
        <taxon>Agaricomycetes</taxon>
        <taxon>Agaricomycetidae</taxon>
        <taxon>Agaricales</taxon>
        <taxon>Agaricineae</taxon>
        <taxon>Strophariaceae</taxon>
        <taxon>Agrocybe</taxon>
    </lineage>
</organism>
<accession>A0A8H4R5G3</accession>
<evidence type="ECO:0000256" key="3">
    <source>
        <dbReference type="ARBA" id="ARBA00009734"/>
    </source>
</evidence>
<sequence>MFNSFKRKLPEITVFHKPSSPSSSQAVHLLRSALSEPYPPGSKDGKGQPLAFQLEVLESAPNPDQLNTILSYLPSRATNPSMLFLSAHYSAPSGAEQPSSVKAIAELGQKNPNALKWPIVVNWLDGQASVGDVEGVKQILERLRKKRDGEIDE</sequence>
<dbReference type="GO" id="GO:0005739">
    <property type="term" value="C:mitochondrion"/>
    <property type="evidence" value="ECO:0007669"/>
    <property type="project" value="UniProtKB-SubCell"/>
</dbReference>
<dbReference type="Pfam" id="PF07955">
    <property type="entry name" value="DUF1687"/>
    <property type="match status" value="1"/>
</dbReference>
<protein>
    <submittedName>
        <fullName evidence="8">Uncharacterized protein</fullName>
    </submittedName>
</protein>
<dbReference type="InterPro" id="IPR036249">
    <property type="entry name" value="Thioredoxin-like_sf"/>
</dbReference>
<evidence type="ECO:0000256" key="4">
    <source>
        <dbReference type="ARBA" id="ARBA00022946"/>
    </source>
</evidence>
<dbReference type="InterPro" id="IPR012882">
    <property type="entry name" value="Fmp46"/>
</dbReference>
<evidence type="ECO:0000256" key="5">
    <source>
        <dbReference type="ARBA" id="ARBA00023002"/>
    </source>
</evidence>
<evidence type="ECO:0000256" key="2">
    <source>
        <dbReference type="ARBA" id="ARBA00004173"/>
    </source>
</evidence>
<dbReference type="Gene3D" id="3.40.30.10">
    <property type="entry name" value="Glutaredoxin"/>
    <property type="match status" value="1"/>
</dbReference>
<dbReference type="PANTHER" id="PTHR28071">
    <property type="entry name" value="REDOX PROTEIN FMP46, MITOCHONDRIAL-RELATED"/>
    <property type="match status" value="1"/>
</dbReference>
<keyword evidence="5" id="KW-0560">Oxidoreductase</keyword>
<evidence type="ECO:0000256" key="6">
    <source>
        <dbReference type="ARBA" id="ARBA00023128"/>
    </source>
</evidence>
<proteinExistence type="inferred from homology"/>
<evidence type="ECO:0000256" key="7">
    <source>
        <dbReference type="SAM" id="MobiDB-lite"/>
    </source>
</evidence>
<dbReference type="PANTHER" id="PTHR28071:SF1">
    <property type="entry name" value="REDOX PROTEIN FMP46, MITOCHONDRIAL-RELATED"/>
    <property type="match status" value="1"/>
</dbReference>
<feature type="region of interest" description="Disordered" evidence="7">
    <location>
        <begin position="16"/>
        <end position="47"/>
    </location>
</feature>
<reference evidence="8 9" key="1">
    <citation type="submission" date="2019-12" db="EMBL/GenBank/DDBJ databases">
        <authorList>
            <person name="Floudas D."/>
            <person name="Bentzer J."/>
            <person name="Ahren D."/>
            <person name="Johansson T."/>
            <person name="Persson P."/>
            <person name="Tunlid A."/>
        </authorList>
    </citation>
    <scope>NUCLEOTIDE SEQUENCE [LARGE SCALE GENOMIC DNA]</scope>
    <source>
        <strain evidence="8 9">CBS 102.39</strain>
    </source>
</reference>
<name>A0A8H4R5G3_9AGAR</name>
<dbReference type="EMBL" id="JAACJL010000001">
    <property type="protein sequence ID" value="KAF4623101.1"/>
    <property type="molecule type" value="Genomic_DNA"/>
</dbReference>